<reference evidence="1" key="1">
    <citation type="journal article" date="2015" name="Nature">
        <title>Complex archaea that bridge the gap between prokaryotes and eukaryotes.</title>
        <authorList>
            <person name="Spang A."/>
            <person name="Saw J.H."/>
            <person name="Jorgensen S.L."/>
            <person name="Zaremba-Niedzwiedzka K."/>
            <person name="Martijn J."/>
            <person name="Lind A.E."/>
            <person name="van Eijk R."/>
            <person name="Schleper C."/>
            <person name="Guy L."/>
            <person name="Ettema T.J."/>
        </authorList>
    </citation>
    <scope>NUCLEOTIDE SEQUENCE</scope>
</reference>
<evidence type="ECO:0000313" key="1">
    <source>
        <dbReference type="EMBL" id="KKM18318.1"/>
    </source>
</evidence>
<feature type="non-terminal residue" evidence="1">
    <location>
        <position position="55"/>
    </location>
</feature>
<name>A0A0F9K890_9ZZZZ</name>
<protein>
    <submittedName>
        <fullName evidence="1">Uncharacterized protein</fullName>
    </submittedName>
</protein>
<accession>A0A0F9K890</accession>
<proteinExistence type="predicted"/>
<organism evidence="1">
    <name type="scientific">marine sediment metagenome</name>
    <dbReference type="NCBI Taxonomy" id="412755"/>
    <lineage>
        <taxon>unclassified sequences</taxon>
        <taxon>metagenomes</taxon>
        <taxon>ecological metagenomes</taxon>
    </lineage>
</organism>
<gene>
    <name evidence="1" type="ORF">LCGC14_1667020</name>
</gene>
<dbReference type="AlphaFoldDB" id="A0A0F9K890"/>
<dbReference type="EMBL" id="LAZR01014248">
    <property type="protein sequence ID" value="KKM18318.1"/>
    <property type="molecule type" value="Genomic_DNA"/>
</dbReference>
<sequence length="55" mass="6018">MLGCLVLVLLVACSPTPTPTPMRIIVPDWVEDLKRLDEVQATIQAYIPTPTPTSI</sequence>
<comment type="caution">
    <text evidence="1">The sequence shown here is derived from an EMBL/GenBank/DDBJ whole genome shotgun (WGS) entry which is preliminary data.</text>
</comment>